<dbReference type="Pfam" id="PF06152">
    <property type="entry name" value="Phage_min_cap2"/>
    <property type="match status" value="1"/>
</dbReference>
<proteinExistence type="predicted"/>
<protein>
    <submittedName>
        <fullName evidence="2">Minor capsid protein</fullName>
    </submittedName>
</protein>
<feature type="region of interest" description="Disordered" evidence="1">
    <location>
        <begin position="341"/>
        <end position="363"/>
    </location>
</feature>
<organism evidence="2">
    <name type="scientific">Siphoviridae sp. ctHjy10</name>
    <dbReference type="NCBI Taxonomy" id="2826234"/>
    <lineage>
        <taxon>Viruses</taxon>
        <taxon>Duplodnaviria</taxon>
        <taxon>Heunggongvirae</taxon>
        <taxon>Uroviricota</taxon>
        <taxon>Caudoviricetes</taxon>
    </lineage>
</organism>
<evidence type="ECO:0000313" key="2">
    <source>
        <dbReference type="EMBL" id="DAD79711.1"/>
    </source>
</evidence>
<dbReference type="GO" id="GO:0008237">
    <property type="term" value="F:metallopeptidase activity"/>
    <property type="evidence" value="ECO:0007669"/>
    <property type="project" value="InterPro"/>
</dbReference>
<dbReference type="GO" id="GO:0005198">
    <property type="term" value="F:structural molecule activity"/>
    <property type="evidence" value="ECO:0007669"/>
    <property type="project" value="InterPro"/>
</dbReference>
<dbReference type="Gene3D" id="3.40.390.10">
    <property type="entry name" value="Collagenase (Catalytic Domain)"/>
    <property type="match status" value="1"/>
</dbReference>
<dbReference type="InterPro" id="IPR024079">
    <property type="entry name" value="MetalloPept_cat_dom_sf"/>
</dbReference>
<accession>A0A8S5MC96</accession>
<sequence>MPKINSEYDIGAAFQAIENELIASMIRNMRRHKIEEIDEDKQWSMWQAEQLRALEKYRKENQERFGAKFKDINNRIEALISTARDEGDMEQEIAILEAIKKGFQARRVSPGASAAFFRLNQRKLDSLIRATTSDMEKAETAVLRMANDQYRKIIFNAQVYANSGAGTYEKAVDMATKDFIAAGLNCVEYANGSRHTLADYADMAIRTASKRAYLQGEGQKRQEWGISTVIMNKRGNPCPKCLPFVGKILIDDVWSGGSAKDGPYPLMSAAIAAGLYHPRCRDSHTTYFPELEDLDNEYSKKDIEDIEEQNRKEARQQYAERQEKKFHRLASFSLDPENKSKYRAKEKEWSQETEDRHKVPDEVKVPRSDTPQIMIDLMDQYTRDECIKIDELSEYAFSYDLDNDLIIINPRHPQYEEENYKHVLAHEIAHRIDHNEYGSPMYAEFAEAIKNTENKILQKKEKYQRRLAVNGDLEYNYFISDIMSCITDNVITGVYRHESQYIGKPGYAESEIFADIYAALYQSDDITVEFIKSELPELYEAFMKVLKR</sequence>
<dbReference type="InterPro" id="IPR009319">
    <property type="entry name" value="Phage_A118_VSP1"/>
</dbReference>
<name>A0A8S5MC96_9CAUD</name>
<dbReference type="EMBL" id="BK014871">
    <property type="protein sequence ID" value="DAD79711.1"/>
    <property type="molecule type" value="Genomic_DNA"/>
</dbReference>
<evidence type="ECO:0000256" key="1">
    <source>
        <dbReference type="SAM" id="MobiDB-lite"/>
    </source>
</evidence>
<reference evidence="2" key="1">
    <citation type="journal article" date="2021" name="Proc. Natl. Acad. Sci. U.S.A.">
        <title>A Catalog of Tens of Thousands of Viruses from Human Metagenomes Reveals Hidden Associations with Chronic Diseases.</title>
        <authorList>
            <person name="Tisza M.J."/>
            <person name="Buck C.B."/>
        </authorList>
    </citation>
    <scope>NUCLEOTIDE SEQUENCE</scope>
    <source>
        <strain evidence="2">CtHjy10</strain>
    </source>
</reference>